<dbReference type="InterPro" id="IPR031166">
    <property type="entry name" value="G_ENGA"/>
</dbReference>
<sequence>MPPVIALIGRPNVGKSTLFNRLARRTKAITHNRPGVTRDRLETRAIIDGREVTLVDTGGMVLDDPDGLARLVMDQARTAIGQAHLVLFVTDAREGLTGLDHDVAELLRQSAKPVLLAVNKADGEERAGEFAAEFYSLGFPLTPVSAAHGRGIPELREVIADLLPEAADDEEASGDEEGKDKEDRPLRLAMIGRPNAGKSSVVNALLGETRLIVSEVPGTTRDAVDVAFTRGGVPYVFVDTAGVRKKARIDDDLERHTATRSLQSAKRADVAVLVIDAAGGVGMQDKKLIAFLDKEKTPFLVVINKVDLIPRDKMLALKKDMKDELRICPHVPVLYVSALRRKGLDRILDTARAIKDECAIRVGTGELNRVMRQVLDRHQAPVVKGRRAKFYYLTQTAAEPPTFVFFVNDTERVRPSYAKYLENQLRRLFGLSMAPLRILFRSSHSGKE</sequence>
<evidence type="ECO:0000256" key="4">
    <source>
        <dbReference type="ARBA" id="ARBA00022737"/>
    </source>
</evidence>
<reference evidence="9" key="1">
    <citation type="journal article" date="2015" name="Proc. Natl. Acad. Sci. U.S.A.">
        <title>Networks of energetic and metabolic interactions define dynamics in microbial communities.</title>
        <authorList>
            <person name="Embree M."/>
            <person name="Liu J.K."/>
            <person name="Al-Bassam M.M."/>
            <person name="Zengler K."/>
        </authorList>
    </citation>
    <scope>NUCLEOTIDE SEQUENCE</scope>
</reference>
<dbReference type="Pfam" id="PF14714">
    <property type="entry name" value="KH_dom-like"/>
    <property type="match status" value="1"/>
</dbReference>
<evidence type="ECO:0000256" key="7">
    <source>
        <dbReference type="ARBA" id="ARBA00032345"/>
    </source>
</evidence>
<evidence type="ECO:0000256" key="5">
    <source>
        <dbReference type="ARBA" id="ARBA00022741"/>
    </source>
</evidence>
<dbReference type="PANTHER" id="PTHR43834">
    <property type="entry name" value="GTPASE DER"/>
    <property type="match status" value="1"/>
</dbReference>
<feature type="domain" description="EngA-type G" evidence="8">
    <location>
        <begin position="3"/>
        <end position="167"/>
    </location>
</feature>
<gene>
    <name evidence="9" type="ORF">ASZ90_001610</name>
</gene>
<dbReference type="SMART" id="SM00382">
    <property type="entry name" value="AAA"/>
    <property type="match status" value="2"/>
</dbReference>
<evidence type="ECO:0000259" key="8">
    <source>
        <dbReference type="PROSITE" id="PS51712"/>
    </source>
</evidence>
<dbReference type="FunFam" id="3.30.300.20:FF:000004">
    <property type="entry name" value="GTPase Der"/>
    <property type="match status" value="1"/>
</dbReference>
<keyword evidence="4" id="KW-0677">Repeat</keyword>
<evidence type="ECO:0000313" key="9">
    <source>
        <dbReference type="EMBL" id="KUG28511.1"/>
    </source>
</evidence>
<dbReference type="InterPro" id="IPR006073">
    <property type="entry name" value="GTP-bd"/>
</dbReference>
<dbReference type="PANTHER" id="PTHR43834:SF6">
    <property type="entry name" value="GTPASE DER"/>
    <property type="match status" value="1"/>
</dbReference>
<dbReference type="PIRSF" id="PIRSF006485">
    <property type="entry name" value="GTP-binding_EngA"/>
    <property type="match status" value="1"/>
</dbReference>
<comment type="similarity">
    <text evidence="1">Belongs to the TRAFAC class TrmE-Era-EngA-EngB-Septin-like GTPase superfamily. EngA (Der) GTPase family.</text>
</comment>
<dbReference type="CDD" id="cd01895">
    <property type="entry name" value="EngA2"/>
    <property type="match status" value="1"/>
</dbReference>
<dbReference type="InterPro" id="IPR027417">
    <property type="entry name" value="P-loop_NTPase"/>
</dbReference>
<dbReference type="InterPro" id="IPR005225">
    <property type="entry name" value="Small_GTP-bd"/>
</dbReference>
<dbReference type="InterPro" id="IPR032859">
    <property type="entry name" value="KH_dom-like"/>
</dbReference>
<comment type="caution">
    <text evidence="9">The sequence shown here is derived from an EMBL/GenBank/DDBJ whole genome shotgun (WGS) entry which is preliminary data.</text>
</comment>
<dbReference type="Gene3D" id="3.30.300.20">
    <property type="match status" value="1"/>
</dbReference>
<dbReference type="EMBL" id="LNQE01000213">
    <property type="protein sequence ID" value="KUG28511.1"/>
    <property type="molecule type" value="Genomic_DNA"/>
</dbReference>
<dbReference type="InterPro" id="IPR016484">
    <property type="entry name" value="GTPase_Der"/>
</dbReference>
<protein>
    <recommendedName>
        <fullName evidence="2">GTPase Der</fullName>
    </recommendedName>
    <alternativeName>
        <fullName evidence="7">GTP-binding protein EngA</fullName>
    </alternativeName>
</protein>
<evidence type="ECO:0000256" key="1">
    <source>
        <dbReference type="ARBA" id="ARBA00008279"/>
    </source>
</evidence>
<evidence type="ECO:0000256" key="2">
    <source>
        <dbReference type="ARBA" id="ARBA00020953"/>
    </source>
</evidence>
<feature type="domain" description="EngA-type G" evidence="8">
    <location>
        <begin position="186"/>
        <end position="359"/>
    </location>
</feature>
<dbReference type="NCBIfam" id="TIGR03594">
    <property type="entry name" value="GTPase_EngA"/>
    <property type="match status" value="1"/>
</dbReference>
<keyword evidence="6" id="KW-0342">GTP-binding</keyword>
<dbReference type="HAMAP" id="MF_00195">
    <property type="entry name" value="GTPase_Der"/>
    <property type="match status" value="1"/>
</dbReference>
<dbReference type="InterPro" id="IPR003593">
    <property type="entry name" value="AAA+_ATPase"/>
</dbReference>
<dbReference type="CDD" id="cd01894">
    <property type="entry name" value="EngA1"/>
    <property type="match status" value="1"/>
</dbReference>
<keyword evidence="3" id="KW-0690">Ribosome biogenesis</keyword>
<dbReference type="FunFam" id="3.40.50.300:FF:000494">
    <property type="entry name" value="tRNA modification GTPase MnmE"/>
    <property type="match status" value="1"/>
</dbReference>
<dbReference type="GO" id="GO:0005525">
    <property type="term" value="F:GTP binding"/>
    <property type="evidence" value="ECO:0007669"/>
    <property type="project" value="UniProtKB-KW"/>
</dbReference>
<dbReference type="PRINTS" id="PR00326">
    <property type="entry name" value="GTP1OBG"/>
</dbReference>
<proteinExistence type="inferred from homology"/>
<evidence type="ECO:0000256" key="6">
    <source>
        <dbReference type="ARBA" id="ARBA00023134"/>
    </source>
</evidence>
<dbReference type="InterPro" id="IPR015946">
    <property type="entry name" value="KH_dom-like_a/b"/>
</dbReference>
<evidence type="ECO:0000256" key="3">
    <source>
        <dbReference type="ARBA" id="ARBA00022517"/>
    </source>
</evidence>
<dbReference type="SUPFAM" id="SSF52540">
    <property type="entry name" value="P-loop containing nucleoside triphosphate hydrolases"/>
    <property type="match status" value="2"/>
</dbReference>
<keyword evidence="5" id="KW-0547">Nucleotide-binding</keyword>
<dbReference type="GO" id="GO:0042254">
    <property type="term" value="P:ribosome biogenesis"/>
    <property type="evidence" value="ECO:0007669"/>
    <property type="project" value="UniProtKB-KW"/>
</dbReference>
<dbReference type="Pfam" id="PF01926">
    <property type="entry name" value="MMR_HSR1"/>
    <property type="match status" value="2"/>
</dbReference>
<accession>A0A0W8G5S2</accession>
<organism evidence="9">
    <name type="scientific">hydrocarbon metagenome</name>
    <dbReference type="NCBI Taxonomy" id="938273"/>
    <lineage>
        <taxon>unclassified sequences</taxon>
        <taxon>metagenomes</taxon>
        <taxon>ecological metagenomes</taxon>
    </lineage>
</organism>
<dbReference type="AlphaFoldDB" id="A0A0W8G5S2"/>
<dbReference type="PROSITE" id="PS51712">
    <property type="entry name" value="G_ENGA"/>
    <property type="match status" value="2"/>
</dbReference>
<dbReference type="NCBIfam" id="TIGR00231">
    <property type="entry name" value="small_GTP"/>
    <property type="match status" value="2"/>
</dbReference>
<name>A0A0W8G5S2_9ZZZZ</name>
<dbReference type="Gene3D" id="3.40.50.300">
    <property type="entry name" value="P-loop containing nucleotide triphosphate hydrolases"/>
    <property type="match status" value="2"/>
</dbReference>